<proteinExistence type="predicted"/>
<protein>
    <submittedName>
        <fullName evidence="1">Short chain dehydrogenase/reductase family oxidoreductase</fullName>
    </submittedName>
</protein>
<dbReference type="HOGENOM" id="CLU_2991999_0_0_4"/>
<dbReference type="AlphaFoldDB" id="F2BFT5"/>
<organism evidence="1 2">
    <name type="scientific">Neisseria bacilliformis ATCC BAA-1200</name>
    <dbReference type="NCBI Taxonomy" id="888742"/>
    <lineage>
        <taxon>Bacteria</taxon>
        <taxon>Pseudomonadati</taxon>
        <taxon>Pseudomonadota</taxon>
        <taxon>Betaproteobacteria</taxon>
        <taxon>Neisseriales</taxon>
        <taxon>Neisseriaceae</taxon>
        <taxon>Neisseria</taxon>
    </lineage>
</organism>
<accession>F2BFT5</accession>
<dbReference type="EMBL" id="AFAY01000051">
    <property type="protein sequence ID" value="EGF08284.1"/>
    <property type="molecule type" value="Genomic_DNA"/>
</dbReference>
<evidence type="ECO:0000313" key="1">
    <source>
        <dbReference type="EMBL" id="EGF08284.1"/>
    </source>
</evidence>
<reference evidence="1 2" key="1">
    <citation type="submission" date="2011-02" db="EMBL/GenBank/DDBJ databases">
        <authorList>
            <person name="Muzny D."/>
            <person name="Qin X."/>
            <person name="Deng J."/>
            <person name="Jiang H."/>
            <person name="Liu Y."/>
            <person name="Qu J."/>
            <person name="Song X.-Z."/>
            <person name="Zhang L."/>
            <person name="Thornton R."/>
            <person name="Coyle M."/>
            <person name="Francisco L."/>
            <person name="Jackson L."/>
            <person name="Javaid M."/>
            <person name="Korchina V."/>
            <person name="Kovar C."/>
            <person name="Mata R."/>
            <person name="Mathew T."/>
            <person name="Ngo R."/>
            <person name="Nguyen L."/>
            <person name="Nguyen N."/>
            <person name="Okwuonu G."/>
            <person name="Ongeri F."/>
            <person name="Pham C."/>
            <person name="Simmons D."/>
            <person name="Wilczek-Boney K."/>
            <person name="Hale W."/>
            <person name="Jakkamsetti A."/>
            <person name="Pham P."/>
            <person name="Ruth R."/>
            <person name="San Lucas F."/>
            <person name="Warren J."/>
            <person name="Zhang J."/>
            <person name="Zhao Z."/>
            <person name="Zhou C."/>
            <person name="Zhu D."/>
            <person name="Lee S."/>
            <person name="Bess C."/>
            <person name="Blankenburg K."/>
            <person name="Forbes L."/>
            <person name="Fu Q."/>
            <person name="Gubbala S."/>
            <person name="Hirani K."/>
            <person name="Jayaseelan J.C."/>
            <person name="Lara F."/>
            <person name="Munidasa M."/>
            <person name="Palculict T."/>
            <person name="Patil S."/>
            <person name="Pu L.-L."/>
            <person name="Saada N."/>
            <person name="Tang L."/>
            <person name="Weissenberger G."/>
            <person name="Zhu Y."/>
            <person name="Hemphill L."/>
            <person name="Shang Y."/>
            <person name="Youmans B."/>
            <person name="Ayvaz T."/>
            <person name="Ross M."/>
            <person name="Santibanez J."/>
            <person name="Aqrawi P."/>
            <person name="Gross S."/>
            <person name="Joshi V."/>
            <person name="Fowler G."/>
            <person name="Nazareth L."/>
            <person name="Reid J."/>
            <person name="Worley K."/>
            <person name="Petrosino J."/>
            <person name="Highlander S."/>
            <person name="Gibbs R."/>
        </authorList>
    </citation>
    <scope>NUCLEOTIDE SEQUENCE [LARGE SCALE GENOMIC DNA]</scope>
    <source>
        <strain evidence="1 2">ATCC BAA-1200</strain>
    </source>
</reference>
<sequence>MGGRVMVFSGLAAVPAYAGMTFLKTAYAGYAVFVWRKVADSLCGRKRVRRLGTAHPA</sequence>
<keyword evidence="2" id="KW-1185">Reference proteome</keyword>
<comment type="caution">
    <text evidence="1">The sequence shown here is derived from an EMBL/GenBank/DDBJ whole genome shotgun (WGS) entry which is preliminary data.</text>
</comment>
<dbReference type="Proteomes" id="UP000004105">
    <property type="component" value="Unassembled WGS sequence"/>
</dbReference>
<name>F2BFT5_9NEIS</name>
<evidence type="ECO:0000313" key="2">
    <source>
        <dbReference type="Proteomes" id="UP000004105"/>
    </source>
</evidence>
<gene>
    <name evidence="1" type="ORF">HMPREF9123_2592</name>
</gene>